<proteinExistence type="predicted"/>
<gene>
    <name evidence="2" type="ORF">GGR25_002999</name>
</gene>
<evidence type="ECO:0000313" key="3">
    <source>
        <dbReference type="Proteomes" id="UP000553963"/>
    </source>
</evidence>
<dbReference type="EMBL" id="JACIDS010000004">
    <property type="protein sequence ID" value="MBB3931941.1"/>
    <property type="molecule type" value="Genomic_DNA"/>
</dbReference>
<evidence type="ECO:0008006" key="4">
    <source>
        <dbReference type="Google" id="ProtNLM"/>
    </source>
</evidence>
<dbReference type="Proteomes" id="UP000553963">
    <property type="component" value="Unassembled WGS sequence"/>
</dbReference>
<comment type="caution">
    <text evidence="2">The sequence shown here is derived from an EMBL/GenBank/DDBJ whole genome shotgun (WGS) entry which is preliminary data.</text>
</comment>
<dbReference type="RefSeq" id="WP_183399630.1">
    <property type="nucleotide sequence ID" value="NZ_JACIDS010000004.1"/>
</dbReference>
<evidence type="ECO:0000256" key="1">
    <source>
        <dbReference type="SAM" id="Phobius"/>
    </source>
</evidence>
<feature type="transmembrane region" description="Helical" evidence="1">
    <location>
        <begin position="106"/>
        <end position="130"/>
    </location>
</feature>
<keyword evidence="1" id="KW-0812">Transmembrane</keyword>
<keyword evidence="1" id="KW-0472">Membrane</keyword>
<name>A0A840AT09_9HYPH</name>
<keyword evidence="3" id="KW-1185">Reference proteome</keyword>
<feature type="transmembrane region" description="Helical" evidence="1">
    <location>
        <begin position="41"/>
        <end position="61"/>
    </location>
</feature>
<accession>A0A840AT09</accession>
<dbReference type="InterPro" id="IPR046513">
    <property type="entry name" value="DUF6691"/>
</dbReference>
<organism evidence="2 3">
    <name type="scientific">Kaistia hirudinis</name>
    <dbReference type="NCBI Taxonomy" id="1293440"/>
    <lineage>
        <taxon>Bacteria</taxon>
        <taxon>Pseudomonadati</taxon>
        <taxon>Pseudomonadota</taxon>
        <taxon>Alphaproteobacteria</taxon>
        <taxon>Hyphomicrobiales</taxon>
        <taxon>Kaistiaceae</taxon>
        <taxon>Kaistia</taxon>
    </lineage>
</organism>
<reference evidence="2 3" key="1">
    <citation type="submission" date="2020-08" db="EMBL/GenBank/DDBJ databases">
        <title>Genomic Encyclopedia of Type Strains, Phase IV (KMG-IV): sequencing the most valuable type-strain genomes for metagenomic binning, comparative biology and taxonomic classification.</title>
        <authorList>
            <person name="Goeker M."/>
        </authorList>
    </citation>
    <scope>NUCLEOTIDE SEQUENCE [LARGE SCALE GENOMIC DNA]</scope>
    <source>
        <strain evidence="2 3">DSM 25966</strain>
    </source>
</reference>
<protein>
    <recommendedName>
        <fullName evidence="4">YeeE/YedE family protein</fullName>
    </recommendedName>
</protein>
<sequence>MTLLVYALAGLLFGSGLVISGMLDPAKVLNFLDFAGSWDPSLAFVLGGAVIVAAIGFRIAARRARPVLARQFHWPSRSDIDARVLIGPAIFGIGWGLSGFCPGPAVASLALLAPGTIVFVVALIAGMALARWILDRKPASDAAQGEDTALARSNALG</sequence>
<evidence type="ECO:0000313" key="2">
    <source>
        <dbReference type="EMBL" id="MBB3931941.1"/>
    </source>
</evidence>
<keyword evidence="1" id="KW-1133">Transmembrane helix</keyword>
<dbReference type="Pfam" id="PF20398">
    <property type="entry name" value="DUF6691"/>
    <property type="match status" value="1"/>
</dbReference>
<dbReference type="AlphaFoldDB" id="A0A840AT09"/>
<feature type="transmembrane region" description="Helical" evidence="1">
    <location>
        <begin position="82"/>
        <end position="100"/>
    </location>
</feature>